<dbReference type="InterPro" id="IPR000182">
    <property type="entry name" value="GNAT_dom"/>
</dbReference>
<name>A0ABP3L243_9BACI</name>
<dbReference type="InterPro" id="IPR025559">
    <property type="entry name" value="Eis_dom"/>
</dbReference>
<dbReference type="PANTHER" id="PTHR37817">
    <property type="entry name" value="N-ACETYLTRANSFERASE EIS"/>
    <property type="match status" value="1"/>
</dbReference>
<evidence type="ECO:0000313" key="2">
    <source>
        <dbReference type="EMBL" id="GAA0489200.1"/>
    </source>
</evidence>
<reference evidence="3" key="1">
    <citation type="journal article" date="2019" name="Int. J. Syst. Evol. Microbiol.">
        <title>The Global Catalogue of Microorganisms (GCM) 10K type strain sequencing project: providing services to taxonomists for standard genome sequencing and annotation.</title>
        <authorList>
            <consortium name="The Broad Institute Genomics Platform"/>
            <consortium name="The Broad Institute Genome Sequencing Center for Infectious Disease"/>
            <person name="Wu L."/>
            <person name="Ma J."/>
        </authorList>
    </citation>
    <scope>NUCLEOTIDE SEQUENCE [LARGE SCALE GENOMIC DNA]</scope>
    <source>
        <strain evidence="3">JCM 12389</strain>
    </source>
</reference>
<dbReference type="InterPro" id="IPR041380">
    <property type="entry name" value="Acetyltransf_17"/>
</dbReference>
<evidence type="ECO:0000313" key="3">
    <source>
        <dbReference type="Proteomes" id="UP001500880"/>
    </source>
</evidence>
<dbReference type="Pfam" id="PF17668">
    <property type="entry name" value="Acetyltransf_17"/>
    <property type="match status" value="1"/>
</dbReference>
<sequence>MSKIHKLSVEDFEEIFELSQFAFQYNLSEEQLSKKKEEAKRHIIWGWKDREGLAAKLHLLPLNCYINGKNFKMGGIGGVATWPEYRRQGMVKQLLFHALNHMKANGQTISFLHPFSFPFYRKYGWEYAFNEKTYTILTEKFKKNWEINGFVRRIKQDIPLLNQLYNEYAENFNGMLNRDEKWWKQRVLKDEYNIAVAYNNQKTPVGYVMYVVKDEIMNIGEMVYSHVAGLRQLLHFIGNHDSMAKKVKMVVPENDLLPLFIDEPRFDQTINPYFMARIVDVQAFLKSYPFDRTSKNVLLSLGIMVDDEFFPENTGTYILNLSKDTTSVTFSHSQIQQPAIYCSIQILSSMLLGFKRPMEYYLAGLLDGDEKAIEQLEMIIPKRQTYLADFF</sequence>
<accession>A0ABP3L243</accession>
<dbReference type="RefSeq" id="WP_343839123.1">
    <property type="nucleotide sequence ID" value="NZ_BAAADO010000003.1"/>
</dbReference>
<dbReference type="PANTHER" id="PTHR37817:SF1">
    <property type="entry name" value="N-ACETYLTRANSFERASE EIS"/>
    <property type="match status" value="1"/>
</dbReference>
<comment type="caution">
    <text evidence="2">The sequence shown here is derived from an EMBL/GenBank/DDBJ whole genome shotgun (WGS) entry which is preliminary data.</text>
</comment>
<dbReference type="EMBL" id="BAAADO010000003">
    <property type="protein sequence ID" value="GAA0489200.1"/>
    <property type="molecule type" value="Genomic_DNA"/>
</dbReference>
<dbReference type="InterPro" id="IPR036527">
    <property type="entry name" value="SCP2_sterol-bd_dom_sf"/>
</dbReference>
<proteinExistence type="predicted"/>
<dbReference type="InterPro" id="IPR051554">
    <property type="entry name" value="Acetyltransferase_Eis"/>
</dbReference>
<organism evidence="2 3">
    <name type="scientific">Salinibacillus aidingensis</name>
    <dbReference type="NCBI Taxonomy" id="237684"/>
    <lineage>
        <taxon>Bacteria</taxon>
        <taxon>Bacillati</taxon>
        <taxon>Bacillota</taxon>
        <taxon>Bacilli</taxon>
        <taxon>Bacillales</taxon>
        <taxon>Bacillaceae</taxon>
        <taxon>Salinibacillus</taxon>
    </lineage>
</organism>
<dbReference type="PROSITE" id="PS51186">
    <property type="entry name" value="GNAT"/>
    <property type="match status" value="1"/>
</dbReference>
<gene>
    <name evidence="2" type="ORF">GCM10008986_13760</name>
</gene>
<dbReference type="Pfam" id="PF13530">
    <property type="entry name" value="SCP2_2"/>
    <property type="match status" value="1"/>
</dbReference>
<protein>
    <submittedName>
        <fullName evidence="2">GNAT family N-acetyltransferase</fullName>
    </submittedName>
</protein>
<dbReference type="Gene3D" id="3.30.1050.10">
    <property type="entry name" value="SCP2 sterol-binding domain"/>
    <property type="match status" value="1"/>
</dbReference>
<dbReference type="InterPro" id="IPR016181">
    <property type="entry name" value="Acyl_CoA_acyltransferase"/>
</dbReference>
<dbReference type="Gene3D" id="3.40.630.30">
    <property type="match status" value="2"/>
</dbReference>
<dbReference type="CDD" id="cd04301">
    <property type="entry name" value="NAT_SF"/>
    <property type="match status" value="1"/>
</dbReference>
<dbReference type="Proteomes" id="UP001500880">
    <property type="component" value="Unassembled WGS sequence"/>
</dbReference>
<feature type="domain" description="N-acetyltransferase" evidence="1">
    <location>
        <begin position="2"/>
        <end position="146"/>
    </location>
</feature>
<keyword evidence="3" id="KW-1185">Reference proteome</keyword>
<dbReference type="Pfam" id="PF13527">
    <property type="entry name" value="Acetyltransf_9"/>
    <property type="match status" value="1"/>
</dbReference>
<dbReference type="SUPFAM" id="SSF55718">
    <property type="entry name" value="SCP-like"/>
    <property type="match status" value="1"/>
</dbReference>
<evidence type="ECO:0000259" key="1">
    <source>
        <dbReference type="PROSITE" id="PS51186"/>
    </source>
</evidence>
<dbReference type="SUPFAM" id="SSF55729">
    <property type="entry name" value="Acyl-CoA N-acyltransferases (Nat)"/>
    <property type="match status" value="1"/>
</dbReference>